<dbReference type="PROSITE" id="PS50065">
    <property type="entry name" value="HMG_COA_REDUCTASE_4"/>
    <property type="match status" value="1"/>
</dbReference>
<dbReference type="InterPro" id="IPR004553">
    <property type="entry name" value="HMG_CoA_Rdtase_bac-typ"/>
</dbReference>
<dbReference type="SUPFAM" id="SSF55035">
    <property type="entry name" value="NAD-binding domain of HMG-CoA reductase"/>
    <property type="match status" value="1"/>
</dbReference>
<dbReference type="Gene3D" id="1.10.8.660">
    <property type="match status" value="1"/>
</dbReference>
<dbReference type="PANTHER" id="PTHR10572:SF24">
    <property type="entry name" value="3-HYDROXY-3-METHYLGLUTARYL-COENZYME A REDUCTASE"/>
    <property type="match status" value="1"/>
</dbReference>
<sequence>MSSRFWKEWVMSDFVTSRLAGFHKLPIEERRAQIAQMFRLSKEEMELLSGHGSLHTALANQMIENAVGTFSLPLGLGLNMMVNGRDYLVPMAVEEPSVVAAVSFAAKIVREAGGFTAEADDSMMIGQVQLTRYGDPTEATRKILDHKEQLLALANSFHPSMIRRGGGAKDVEVRLLPAPEGPRGEPLLIVHLLVDTQEAMGANLINTMAEGISPLIEQITGGKVYLRILSNLADRRLARAMCHIPVAALADFELPGELIAEGISQASRFAQADPYRAATHNKGVMNGIDAVAIATGQDWRAIEAGAHAFACRDGQYRPLSTWHLEEGHLVGRIELPLALGLVGGPIKIHPGVQVALKLMQAHTVREMSMVFAAVGLAQNFAAVRALGSVGIQKGHMAMHARCVAVTAGARGDWVEKIANELVKVGPIKVEKARELIAALSPDEAAAATGTAG</sequence>
<dbReference type="GO" id="GO:0140643">
    <property type="term" value="F:hydroxymethylglutaryl-CoA reductase (NADH) activity"/>
    <property type="evidence" value="ECO:0007669"/>
    <property type="project" value="UniProtKB-EC"/>
</dbReference>
<keyword evidence="2 3" id="KW-0560">Oxidoreductase</keyword>
<dbReference type="CDD" id="cd00644">
    <property type="entry name" value="HMG-CoA_reductase_classII"/>
    <property type="match status" value="1"/>
</dbReference>
<evidence type="ECO:0000256" key="3">
    <source>
        <dbReference type="RuleBase" id="RU361219"/>
    </source>
</evidence>
<comment type="pathway">
    <text evidence="3">Metabolic intermediate metabolism; (R)-mevalonate degradation; (S)-3-hydroxy-3-methylglutaryl-CoA from (R)-mevalonate: step 1/1.</text>
</comment>
<evidence type="ECO:0000256" key="2">
    <source>
        <dbReference type="ARBA" id="ARBA00023002"/>
    </source>
</evidence>
<reference evidence="4 5" key="1">
    <citation type="submission" date="2022-11" db="EMBL/GenBank/DDBJ databases">
        <title>Minimal conservation of predation-associated metabolite biosynthetic gene clusters underscores biosynthetic potential of Myxococcota including descriptions for ten novel species: Archangium lansinium sp. nov., Myxococcus landrumus sp. nov., Nannocystis bai.</title>
        <authorList>
            <person name="Ahearne A."/>
            <person name="Stevens C."/>
            <person name="Dowd S."/>
        </authorList>
    </citation>
    <scope>NUCLEOTIDE SEQUENCE [LARGE SCALE GENOMIC DNA]</scope>
    <source>
        <strain evidence="4 5">NCWAL01</strain>
    </source>
</reference>
<dbReference type="Proteomes" id="UP001221838">
    <property type="component" value="Unassembled WGS sequence"/>
</dbReference>
<gene>
    <name evidence="4" type="ORF">POL68_12155</name>
</gene>
<dbReference type="SUPFAM" id="SSF56542">
    <property type="entry name" value="Substrate-binding domain of HMG-CoA reductase"/>
    <property type="match status" value="1"/>
</dbReference>
<comment type="similarity">
    <text evidence="1 3">Belongs to the HMG-CoA reductase family.</text>
</comment>
<name>A0ABT5DAB5_9BACT</name>
<dbReference type="Gene3D" id="3.90.770.10">
    <property type="entry name" value="3-hydroxy-3-methylglutaryl-coenzyme A Reductase, Chain A, domain 2"/>
    <property type="match status" value="2"/>
</dbReference>
<evidence type="ECO:0000313" key="4">
    <source>
        <dbReference type="EMBL" id="MDC0709216.1"/>
    </source>
</evidence>
<organism evidence="4 5">
    <name type="scientific">Stigmatella ashevillensis</name>
    <dbReference type="NCBI Taxonomy" id="2995309"/>
    <lineage>
        <taxon>Bacteria</taxon>
        <taxon>Pseudomonadati</taxon>
        <taxon>Myxococcota</taxon>
        <taxon>Myxococcia</taxon>
        <taxon>Myxococcales</taxon>
        <taxon>Cystobacterineae</taxon>
        <taxon>Archangiaceae</taxon>
        <taxon>Stigmatella</taxon>
    </lineage>
</organism>
<dbReference type="NCBIfam" id="TIGR00532">
    <property type="entry name" value="HMG_CoA_R_NAD"/>
    <property type="match status" value="1"/>
</dbReference>
<dbReference type="InterPro" id="IPR002202">
    <property type="entry name" value="HMG_CoA_Rdtase"/>
</dbReference>
<dbReference type="EC" id="1.1.1.88" evidence="3"/>
<dbReference type="InterPro" id="IPR009029">
    <property type="entry name" value="HMG_CoA_Rdtase_sub-bd_dom_sf"/>
</dbReference>
<comment type="catalytic activity">
    <reaction evidence="3">
        <text>(R)-mevalonate + 2 NAD(+) + CoA = (3S)-3-hydroxy-3-methylglutaryl-CoA + 2 NADH + 2 H(+)</text>
        <dbReference type="Rhea" id="RHEA:14833"/>
        <dbReference type="ChEBI" id="CHEBI:15378"/>
        <dbReference type="ChEBI" id="CHEBI:36464"/>
        <dbReference type="ChEBI" id="CHEBI:43074"/>
        <dbReference type="ChEBI" id="CHEBI:57287"/>
        <dbReference type="ChEBI" id="CHEBI:57540"/>
        <dbReference type="ChEBI" id="CHEBI:57945"/>
        <dbReference type="EC" id="1.1.1.88"/>
    </reaction>
</comment>
<dbReference type="PANTHER" id="PTHR10572">
    <property type="entry name" value="3-HYDROXY-3-METHYLGLUTARYL-COENZYME A REDUCTASE"/>
    <property type="match status" value="1"/>
</dbReference>
<evidence type="ECO:0000256" key="1">
    <source>
        <dbReference type="ARBA" id="ARBA00007661"/>
    </source>
</evidence>
<dbReference type="Pfam" id="PF00368">
    <property type="entry name" value="HMG-CoA_red"/>
    <property type="match status" value="1"/>
</dbReference>
<dbReference type="RefSeq" id="WP_272137584.1">
    <property type="nucleotide sequence ID" value="NZ_JAQNDM010000002.1"/>
</dbReference>
<comment type="caution">
    <text evidence="4">The sequence shown here is derived from an EMBL/GenBank/DDBJ whole genome shotgun (WGS) entry which is preliminary data.</text>
</comment>
<accession>A0ABT5DAB5</accession>
<keyword evidence="5" id="KW-1185">Reference proteome</keyword>
<evidence type="ECO:0000313" key="5">
    <source>
        <dbReference type="Proteomes" id="UP001221838"/>
    </source>
</evidence>
<dbReference type="EMBL" id="JAQNDM010000002">
    <property type="protein sequence ID" value="MDC0709216.1"/>
    <property type="molecule type" value="Genomic_DNA"/>
</dbReference>
<keyword evidence="3" id="KW-0520">NAD</keyword>
<dbReference type="InterPro" id="IPR009023">
    <property type="entry name" value="HMG_CoA_Rdtase_NAD(P)-bd_sf"/>
</dbReference>
<protein>
    <recommendedName>
        <fullName evidence="3">3-hydroxy-3-methylglutaryl coenzyme A reductase</fullName>
        <shortName evidence="3">HMG-CoA reductase</shortName>
        <ecNumber evidence="3">1.1.1.88</ecNumber>
    </recommendedName>
</protein>
<dbReference type="InterPro" id="IPR023074">
    <property type="entry name" value="HMG_CoA_Rdtase_cat_sf"/>
</dbReference>
<proteinExistence type="inferred from homology"/>